<dbReference type="FunFam" id="1.10.10.60:FF:000113">
    <property type="entry name" value="homeobox protein Hox-B1"/>
    <property type="match status" value="1"/>
</dbReference>
<reference evidence="11" key="1">
    <citation type="submission" date="2014-12" db="EMBL/GenBank/DDBJ databases">
        <title>Patterning of the anteroposterior body axis displayed in the expression of Hox genes in sea cucumber Apostichopus japonicus.</title>
        <authorList>
            <person name="Kikuchi M."/>
            <person name="Omori A."/>
            <person name="Kurokawa D."/>
            <person name="Akasaka K."/>
        </authorList>
    </citation>
    <scope>NUCLEOTIDE SEQUENCE</scope>
</reference>
<dbReference type="GO" id="GO:0000981">
    <property type="term" value="F:DNA-binding transcription factor activity, RNA polymerase II-specific"/>
    <property type="evidence" value="ECO:0007669"/>
    <property type="project" value="InterPro"/>
</dbReference>
<dbReference type="InterPro" id="IPR017970">
    <property type="entry name" value="Homeobox_CS"/>
</dbReference>
<evidence type="ECO:0000313" key="11">
    <source>
        <dbReference type="EMBL" id="BAQ21622.1"/>
    </source>
</evidence>
<keyword evidence="9" id="KW-1133">Transmembrane helix</keyword>
<feature type="compositionally biased region" description="Polar residues" evidence="8">
    <location>
        <begin position="204"/>
        <end position="215"/>
    </location>
</feature>
<dbReference type="PROSITE" id="PS50071">
    <property type="entry name" value="HOMEOBOX_2"/>
    <property type="match status" value="1"/>
</dbReference>
<dbReference type="PRINTS" id="PR00024">
    <property type="entry name" value="HOMEOBOX"/>
</dbReference>
<evidence type="ECO:0000256" key="1">
    <source>
        <dbReference type="ARBA" id="ARBA00004123"/>
    </source>
</evidence>
<keyword evidence="5 6" id="KW-0539">Nucleus</keyword>
<dbReference type="InterPro" id="IPR001356">
    <property type="entry name" value="HD"/>
</dbReference>
<evidence type="ECO:0000256" key="5">
    <source>
        <dbReference type="ARBA" id="ARBA00023242"/>
    </source>
</evidence>
<dbReference type="EMBL" id="LC016608">
    <property type="protein sequence ID" value="BAQ21622.1"/>
    <property type="molecule type" value="mRNA"/>
</dbReference>
<dbReference type="Pfam" id="PF00046">
    <property type="entry name" value="Homeodomain"/>
    <property type="match status" value="1"/>
</dbReference>
<feature type="region of interest" description="Disordered" evidence="8">
    <location>
        <begin position="276"/>
        <end position="297"/>
    </location>
</feature>
<feature type="region of interest" description="Disordered" evidence="8">
    <location>
        <begin position="185"/>
        <end position="259"/>
    </location>
</feature>
<comment type="subcellular location">
    <subcellularLocation>
        <location evidence="1 6 7">Nucleus</location>
    </subcellularLocation>
</comment>
<dbReference type="CDD" id="cd00086">
    <property type="entry name" value="homeodomain"/>
    <property type="match status" value="1"/>
</dbReference>
<keyword evidence="3 6" id="KW-0238">DNA-binding</keyword>
<dbReference type="PANTHER" id="PTHR45946:SF4">
    <property type="entry name" value="HOMEOBOX PROTEIN ROUGH-RELATED"/>
    <property type="match status" value="1"/>
</dbReference>
<dbReference type="PROSITE" id="PS00027">
    <property type="entry name" value="HOMEOBOX_1"/>
    <property type="match status" value="1"/>
</dbReference>
<dbReference type="GO" id="GO:0000978">
    <property type="term" value="F:RNA polymerase II cis-regulatory region sequence-specific DNA binding"/>
    <property type="evidence" value="ECO:0007669"/>
    <property type="project" value="TreeGrafter"/>
</dbReference>
<evidence type="ECO:0000256" key="7">
    <source>
        <dbReference type="RuleBase" id="RU000682"/>
    </source>
</evidence>
<gene>
    <name evidence="11" type="primary">Hox1</name>
</gene>
<feature type="compositionally biased region" description="Polar residues" evidence="8">
    <location>
        <begin position="222"/>
        <end position="258"/>
    </location>
</feature>
<feature type="transmembrane region" description="Helical" evidence="9">
    <location>
        <begin position="15"/>
        <end position="37"/>
    </location>
</feature>
<evidence type="ECO:0000256" key="3">
    <source>
        <dbReference type="ARBA" id="ARBA00023125"/>
    </source>
</evidence>
<sequence length="430" mass="47777">MKKGTKQQRLKSRGLFYILGSLFLFVYVTIGHCIITMDKGSPVSANAPYTTDYDRHQEVFTTNRGLEYTGVGAMAQGTTMLYHGHERYHDNLEQLDSRVLGEYTNNPLQAHAHGEGRHQTFPRIYDPQLTTSEGNLPAHVYSRTAFSYSNATTGHYGSVESEFSALPKQLDTQSSLRHGGQKYNGNYRPQLTNLDSPPPCAESAGQTAEQQQQHRTGVDTVNGLTTVTNDRSTTDRNASLSPVSGGKDSTNTNGQATNEPGMYKWMKIKRNPPKTLSKCGENGGSNQVNGTNGTGRTNFTNKQLTELEKEFHFNKYLTRARRVEIAAMLELNETQVKIWFQNRRMKEKKKLKECVPSFHSASHHPSFPHGLPLAVGMGSYIPHPGPGQQYGTSMSALGLSRSPDQDLKSHVAYCSDRHNQETMLLTNGTT</sequence>
<feature type="compositionally biased region" description="Polar residues" evidence="8">
    <location>
        <begin position="185"/>
        <end position="195"/>
    </location>
</feature>
<accession>A0A0B6VQT3</accession>
<keyword evidence="9" id="KW-0812">Transmembrane</keyword>
<dbReference type="Gene3D" id="1.10.10.60">
    <property type="entry name" value="Homeodomain-like"/>
    <property type="match status" value="1"/>
</dbReference>
<evidence type="ECO:0000256" key="8">
    <source>
        <dbReference type="SAM" id="MobiDB-lite"/>
    </source>
</evidence>
<organism evidence="11">
    <name type="scientific">Stichopus japonicus</name>
    <name type="common">Sea cucumber</name>
    <dbReference type="NCBI Taxonomy" id="307972"/>
    <lineage>
        <taxon>Eukaryota</taxon>
        <taxon>Metazoa</taxon>
        <taxon>Echinodermata</taxon>
        <taxon>Eleutherozoa</taxon>
        <taxon>Echinozoa</taxon>
        <taxon>Holothuroidea</taxon>
        <taxon>Aspidochirotacea</taxon>
        <taxon>Aspidochirotida</taxon>
        <taxon>Stichopodidae</taxon>
        <taxon>Apostichopus</taxon>
    </lineage>
</organism>
<dbReference type="InterPro" id="IPR020479">
    <property type="entry name" value="HD_metazoa"/>
</dbReference>
<feature type="domain" description="Homeobox" evidence="10">
    <location>
        <begin position="290"/>
        <end position="350"/>
    </location>
</feature>
<evidence type="ECO:0000256" key="4">
    <source>
        <dbReference type="ARBA" id="ARBA00023155"/>
    </source>
</evidence>
<dbReference type="SUPFAM" id="SSF46689">
    <property type="entry name" value="Homeodomain-like"/>
    <property type="match status" value="1"/>
</dbReference>
<keyword evidence="9" id="KW-0472">Membrane</keyword>
<evidence type="ECO:0000259" key="10">
    <source>
        <dbReference type="PROSITE" id="PS50071"/>
    </source>
</evidence>
<dbReference type="AlphaFoldDB" id="A0A0B6VQT3"/>
<dbReference type="PANTHER" id="PTHR45946">
    <property type="entry name" value="HOMEOBOX PROTEIN ROUGH-RELATED"/>
    <property type="match status" value="1"/>
</dbReference>
<feature type="DNA-binding region" description="Homeobox" evidence="6">
    <location>
        <begin position="292"/>
        <end position="351"/>
    </location>
</feature>
<dbReference type="GO" id="GO:0005634">
    <property type="term" value="C:nucleus"/>
    <property type="evidence" value="ECO:0007669"/>
    <property type="project" value="UniProtKB-SubCell"/>
</dbReference>
<evidence type="ECO:0000256" key="9">
    <source>
        <dbReference type="SAM" id="Phobius"/>
    </source>
</evidence>
<dbReference type="InterPro" id="IPR009057">
    <property type="entry name" value="Homeodomain-like_sf"/>
</dbReference>
<name>A0A0B6VQT3_STIJA</name>
<dbReference type="SMART" id="SM00389">
    <property type="entry name" value="HOX"/>
    <property type="match status" value="1"/>
</dbReference>
<evidence type="ECO:0000256" key="6">
    <source>
        <dbReference type="PROSITE-ProRule" id="PRU00108"/>
    </source>
</evidence>
<proteinExistence type="evidence at transcript level"/>
<keyword evidence="4 6" id="KW-0371">Homeobox</keyword>
<dbReference type="InterPro" id="IPR046327">
    <property type="entry name" value="HXA1/B1/D1"/>
</dbReference>
<evidence type="ECO:0000256" key="2">
    <source>
        <dbReference type="ARBA" id="ARBA00022473"/>
    </source>
</evidence>
<keyword evidence="2" id="KW-0217">Developmental protein</keyword>
<protein>
    <submittedName>
        <fullName evidence="11">Homeodomain containing transcription factor Hox1</fullName>
    </submittedName>
</protein>